<keyword evidence="3" id="KW-1185">Reference proteome</keyword>
<evidence type="ECO:0000313" key="2">
    <source>
        <dbReference type="EMBL" id="WHY88684.1"/>
    </source>
</evidence>
<dbReference type="GO" id="GO:0016787">
    <property type="term" value="F:hydrolase activity"/>
    <property type="evidence" value="ECO:0007669"/>
    <property type="project" value="UniProtKB-KW"/>
</dbReference>
<evidence type="ECO:0000256" key="1">
    <source>
        <dbReference type="SAM" id="Phobius"/>
    </source>
</evidence>
<feature type="transmembrane region" description="Helical" evidence="1">
    <location>
        <begin position="144"/>
        <end position="162"/>
    </location>
</feature>
<dbReference type="Proteomes" id="UP001178288">
    <property type="component" value="Chromosome"/>
</dbReference>
<reference evidence="2" key="1">
    <citation type="submission" date="2023-05" db="EMBL/GenBank/DDBJ databases">
        <title>Comparative genomics of Bacillaceae isolates and their secondary metabolite potential.</title>
        <authorList>
            <person name="Song L."/>
            <person name="Nielsen L.J."/>
            <person name="Mohite O."/>
            <person name="Xu X."/>
            <person name="Weber T."/>
            <person name="Kovacs A.T."/>
        </authorList>
    </citation>
    <scope>NUCLEOTIDE SEQUENCE</scope>
    <source>
        <strain evidence="2">XLM17</strain>
    </source>
</reference>
<accession>A0AA95MQY1</accession>
<evidence type="ECO:0000313" key="3">
    <source>
        <dbReference type="Proteomes" id="UP001178288"/>
    </source>
</evidence>
<keyword evidence="1" id="KW-0812">Transmembrane</keyword>
<dbReference type="AlphaFoldDB" id="A0AA95MQY1"/>
<protein>
    <submittedName>
        <fullName evidence="2">Metal-dependent hydrolase</fullName>
    </submittedName>
</protein>
<organism evidence="2 3">
    <name type="scientific">Neobacillus novalis</name>
    <dbReference type="NCBI Taxonomy" id="220687"/>
    <lineage>
        <taxon>Bacteria</taxon>
        <taxon>Bacillati</taxon>
        <taxon>Bacillota</taxon>
        <taxon>Bacilli</taxon>
        <taxon>Bacillales</taxon>
        <taxon>Bacillaceae</taxon>
        <taxon>Neobacillus</taxon>
    </lineage>
</organism>
<feature type="transmembrane region" description="Helical" evidence="1">
    <location>
        <begin position="85"/>
        <end position="102"/>
    </location>
</feature>
<keyword evidence="1" id="KW-0472">Membrane</keyword>
<sequence length="208" mass="22628">MKGTAHIAIGALTGLIIANTLQTEPTTTLLLVGSGGISGLIPDLDIDGKLSNKITIPHKLIRTAAPFIGLFMMIYSYLKGIDTEKWLGIGVGIGIIVFSSFIKKRHMLTITGAGVLVGGLALQENWLWLLGVFIIMASLVPHRSYTHSIVGLIFFGVIAYQFEASLKIEGVFITCLSGYLSHLIADMKLLPFNKRGVRFFSPFSTKEF</sequence>
<keyword evidence="1" id="KW-1133">Transmembrane helix</keyword>
<dbReference type="Pfam" id="PF04307">
    <property type="entry name" value="YdjM"/>
    <property type="match status" value="1"/>
</dbReference>
<proteinExistence type="predicted"/>
<feature type="transmembrane region" description="Helical" evidence="1">
    <location>
        <begin position="60"/>
        <end position="78"/>
    </location>
</feature>
<keyword evidence="2" id="KW-0378">Hydrolase</keyword>
<gene>
    <name evidence="2" type="ORF">QNH39_12965</name>
</gene>
<dbReference type="InterPro" id="IPR007404">
    <property type="entry name" value="YdjM-like"/>
</dbReference>
<feature type="transmembrane region" description="Helical" evidence="1">
    <location>
        <begin position="108"/>
        <end position="137"/>
    </location>
</feature>
<dbReference type="EMBL" id="CP126114">
    <property type="protein sequence ID" value="WHY88684.1"/>
    <property type="molecule type" value="Genomic_DNA"/>
</dbReference>
<dbReference type="KEGG" id="nnv:QNH39_12965"/>
<name>A0AA95MQY1_9BACI</name>
<dbReference type="RefSeq" id="WP_066086981.1">
    <property type="nucleotide sequence ID" value="NZ_CP126114.1"/>
</dbReference>